<feature type="repeat" description="TPR" evidence="1">
    <location>
        <begin position="91"/>
        <end position="124"/>
    </location>
</feature>
<gene>
    <name evidence="2" type="ORF">P4G45_11575</name>
    <name evidence="3" type="ORF">P8936_11520</name>
</gene>
<proteinExistence type="predicted"/>
<dbReference type="InterPro" id="IPR019734">
    <property type="entry name" value="TPR_rpt"/>
</dbReference>
<protein>
    <submittedName>
        <fullName evidence="2">Tetratricopeptide repeat protein</fullName>
    </submittedName>
</protein>
<organism evidence="2">
    <name type="scientific">Edaphobacter paludis</name>
    <dbReference type="NCBI Taxonomy" id="3035702"/>
    <lineage>
        <taxon>Bacteria</taxon>
        <taxon>Pseudomonadati</taxon>
        <taxon>Acidobacteriota</taxon>
        <taxon>Terriglobia</taxon>
        <taxon>Terriglobales</taxon>
        <taxon>Acidobacteriaceae</taxon>
        <taxon>Edaphobacter</taxon>
    </lineage>
</organism>
<dbReference type="AlphaFoldDB" id="A0AAU7CVR7"/>
<dbReference type="Pfam" id="PF13432">
    <property type="entry name" value="TPR_16"/>
    <property type="match status" value="4"/>
</dbReference>
<keyword evidence="1" id="KW-0802">TPR repeat</keyword>
<dbReference type="PANTHER" id="PTHR12558">
    <property type="entry name" value="CELL DIVISION CYCLE 16,23,27"/>
    <property type="match status" value="1"/>
</dbReference>
<dbReference type="SUPFAM" id="SSF48452">
    <property type="entry name" value="TPR-like"/>
    <property type="match status" value="2"/>
</dbReference>
<feature type="repeat" description="TPR" evidence="1">
    <location>
        <begin position="57"/>
        <end position="90"/>
    </location>
</feature>
<dbReference type="SMART" id="SM00028">
    <property type="entry name" value="TPR"/>
    <property type="match status" value="6"/>
</dbReference>
<evidence type="ECO:0000313" key="2">
    <source>
        <dbReference type="EMBL" id="XBH09123.1"/>
    </source>
</evidence>
<evidence type="ECO:0000313" key="3">
    <source>
        <dbReference type="EMBL" id="XBH12327.1"/>
    </source>
</evidence>
<dbReference type="Pfam" id="PF13181">
    <property type="entry name" value="TPR_8"/>
    <property type="match status" value="2"/>
</dbReference>
<feature type="repeat" description="TPR" evidence="1">
    <location>
        <begin position="268"/>
        <end position="301"/>
    </location>
</feature>
<dbReference type="PANTHER" id="PTHR12558:SF13">
    <property type="entry name" value="CELL DIVISION CYCLE PROTEIN 27 HOMOLOG"/>
    <property type="match status" value="1"/>
</dbReference>
<reference evidence="2" key="1">
    <citation type="submission" date="2023-03" db="EMBL/GenBank/DDBJ databases">
        <title>Edaphobacter sp.</title>
        <authorList>
            <person name="Huber K.J."/>
            <person name="Papendorf J."/>
            <person name="Pilke C."/>
            <person name="Bunk B."/>
            <person name="Sproeer C."/>
            <person name="Pester M."/>
        </authorList>
    </citation>
    <scope>NUCLEOTIDE SEQUENCE</scope>
    <source>
        <strain evidence="2">DSM 109919</strain>
        <strain evidence="3">DSM 109920</strain>
    </source>
</reference>
<dbReference type="KEGG" id="epl:P4G45_11575"/>
<dbReference type="RefSeq" id="WP_348266633.1">
    <property type="nucleotide sequence ID" value="NZ_CP121194.1"/>
</dbReference>
<dbReference type="InterPro" id="IPR011990">
    <property type="entry name" value="TPR-like_helical_dom_sf"/>
</dbReference>
<evidence type="ECO:0000256" key="1">
    <source>
        <dbReference type="PROSITE-ProRule" id="PRU00339"/>
    </source>
</evidence>
<accession>A0AAU7CVR7</accession>
<feature type="repeat" description="TPR" evidence="1">
    <location>
        <begin position="404"/>
        <end position="437"/>
    </location>
</feature>
<dbReference type="EMBL" id="CP121195">
    <property type="protein sequence ID" value="XBH12327.1"/>
    <property type="molecule type" value="Genomic_DNA"/>
</dbReference>
<dbReference type="EMBL" id="CP121194">
    <property type="protein sequence ID" value="XBH09123.1"/>
    <property type="molecule type" value="Genomic_DNA"/>
</dbReference>
<dbReference type="PROSITE" id="PS50005">
    <property type="entry name" value="TPR"/>
    <property type="match status" value="5"/>
</dbReference>
<accession>A0AAU7D4T8</accession>
<sequence length="526" mass="57492">MRPAEGLLANPPVHLPASYLAVQEDAFQKGLIALKENRLQTALDEFATAERERPDNALARNFRGIVLARLGRNIEAADEYREAIRIDPQMEAAYRNLGFLYWTEQQLDRAREELKHAVELSPDDSFAHYYLGRVQLDAQLYVDAFAEFHQSGMSLPDDPDFLIAAATGYLAIGQQEEARKIINRLAIQPLSAVQDLRIASLLLAVHENDTAIHLLEQLSNTTPHDRASGVNFDLALAYLLAGRYQQAIDQAQPCTDAVHQASAPSRAAQAWSLIGIAYARLGNAELAVNALRHAAILAPTQEEHWLNLTRELMELSQYANAISATHEGLTFNPKSYSLNLRLGAANLAAGHYDEAGEVFRTLVAAGDPLPTSYIGLAQVLLRTGHAEEAVTELADARKKLGPSFLISYFQGLALDRTGKLLEAISAFQEAVQQNPDSAEAHLGLGKTELVQGRVSDAIVQLEEALRLSPGNVQALRLLSQAYRRAGEKKSSAKYAEAPAAAPVANGDLVGDFLLPPWQNPQVKNIP</sequence>
<dbReference type="Gene3D" id="1.25.40.10">
    <property type="entry name" value="Tetratricopeptide repeat domain"/>
    <property type="match status" value="3"/>
</dbReference>
<name>A0AAU7CVR7_9BACT</name>
<feature type="repeat" description="TPR" evidence="1">
    <location>
        <begin position="438"/>
        <end position="471"/>
    </location>
</feature>